<sequence>MAAERPRRRITQPCLEYNGGLLHKEEIMLRRAMYASLVESKKPSPSKPPQHDSTTNSERDSDNASHDNVSVKSNVEEINSKSPSTSVNNNITDQSEEIMDVQLMETHIPSLGNVVVTQKKTKVSKEPSKLQNYVIKKKKEKKAKARTLLRTPSPSKPQTQSDVNVGGVTGFSTIEQGAMGAKQSSPTSLLRNGKPKKRKRQRGALAVFVAMNKSAGGKLNNHSLGKELLLKTKKKRRRKRKNFETQVCRTDGAAAVSLDCNSQQSGVESEESPVKKSKREEKKKPSRMVHAQRKFAKNHPLSPTSMRYQDEANLLTSTCARAKTEDFLTFLCLRNNPVLPKELEVFNHPCLPMSPLSEEEDDNSSPPSPTQSQSSMSNSSNLSVLSRNHIRIRLPHLWIVQQWARAHVGRVGS</sequence>
<dbReference type="Proteomes" id="UP001163046">
    <property type="component" value="Unassembled WGS sequence"/>
</dbReference>
<keyword evidence="3" id="KW-1185">Reference proteome</keyword>
<comment type="caution">
    <text evidence="2">The sequence shown here is derived from an EMBL/GenBank/DDBJ whole genome shotgun (WGS) entry which is preliminary data.</text>
</comment>
<proteinExistence type="predicted"/>
<dbReference type="EMBL" id="MU826827">
    <property type="protein sequence ID" value="KAJ7374544.1"/>
    <property type="molecule type" value="Genomic_DNA"/>
</dbReference>
<feature type="region of interest" description="Disordered" evidence="1">
    <location>
        <begin position="137"/>
        <end position="165"/>
    </location>
</feature>
<feature type="compositionally biased region" description="Polar residues" evidence="1">
    <location>
        <begin position="150"/>
        <end position="163"/>
    </location>
</feature>
<reference evidence="2" key="1">
    <citation type="submission" date="2023-01" db="EMBL/GenBank/DDBJ databases">
        <title>Genome assembly of the deep-sea coral Lophelia pertusa.</title>
        <authorList>
            <person name="Herrera S."/>
            <person name="Cordes E."/>
        </authorList>
    </citation>
    <scope>NUCLEOTIDE SEQUENCE</scope>
    <source>
        <strain evidence="2">USNM1676648</strain>
        <tissue evidence="2">Polyp</tissue>
    </source>
</reference>
<feature type="region of interest" description="Disordered" evidence="1">
    <location>
        <begin position="352"/>
        <end position="382"/>
    </location>
</feature>
<feature type="compositionally biased region" description="Polar residues" evidence="1">
    <location>
        <begin position="80"/>
        <end position="91"/>
    </location>
</feature>
<feature type="region of interest" description="Disordered" evidence="1">
    <location>
        <begin position="38"/>
        <end position="91"/>
    </location>
</feature>
<evidence type="ECO:0000313" key="3">
    <source>
        <dbReference type="Proteomes" id="UP001163046"/>
    </source>
</evidence>
<evidence type="ECO:0000313" key="2">
    <source>
        <dbReference type="EMBL" id="KAJ7374544.1"/>
    </source>
</evidence>
<protein>
    <submittedName>
        <fullName evidence="2">Jumonji and AT-rich interaction domain containing 2</fullName>
    </submittedName>
</protein>
<feature type="compositionally biased region" description="Basic and acidic residues" evidence="1">
    <location>
        <begin position="272"/>
        <end position="283"/>
    </location>
</feature>
<gene>
    <name evidence="2" type="primary">JARID2_2</name>
    <name evidence="2" type="ORF">OS493_004882</name>
</gene>
<feature type="compositionally biased region" description="Basic residues" evidence="1">
    <location>
        <begin position="284"/>
        <end position="297"/>
    </location>
</feature>
<accession>A0A9W9Z709</accession>
<evidence type="ECO:0000256" key="1">
    <source>
        <dbReference type="SAM" id="MobiDB-lite"/>
    </source>
</evidence>
<organism evidence="2 3">
    <name type="scientific">Desmophyllum pertusum</name>
    <dbReference type="NCBI Taxonomy" id="174260"/>
    <lineage>
        <taxon>Eukaryota</taxon>
        <taxon>Metazoa</taxon>
        <taxon>Cnidaria</taxon>
        <taxon>Anthozoa</taxon>
        <taxon>Hexacorallia</taxon>
        <taxon>Scleractinia</taxon>
        <taxon>Caryophylliina</taxon>
        <taxon>Caryophylliidae</taxon>
        <taxon>Desmophyllum</taxon>
    </lineage>
</organism>
<name>A0A9W9Z709_9CNID</name>
<feature type="region of interest" description="Disordered" evidence="1">
    <location>
        <begin position="260"/>
        <end position="305"/>
    </location>
</feature>
<feature type="compositionally biased region" description="Basic residues" evidence="1">
    <location>
        <begin position="137"/>
        <end position="147"/>
    </location>
</feature>
<feature type="compositionally biased region" description="Low complexity" evidence="1">
    <location>
        <begin position="370"/>
        <end position="382"/>
    </location>
</feature>
<dbReference type="AlphaFoldDB" id="A0A9W9Z709"/>
<dbReference type="OrthoDB" id="8951118at2759"/>
<feature type="region of interest" description="Disordered" evidence="1">
    <location>
        <begin position="177"/>
        <end position="201"/>
    </location>
</feature>